<name>A0A0E2ARP8_BACFG</name>
<dbReference type="Proteomes" id="UP000003879">
    <property type="component" value="Unassembled WGS sequence"/>
</dbReference>
<protein>
    <recommendedName>
        <fullName evidence="1">LicD/FKTN/FKRP nucleotidyltransferase domain-containing protein</fullName>
    </recommendedName>
</protein>
<dbReference type="InterPro" id="IPR007074">
    <property type="entry name" value="LicD/FKTN/FKRP_NTP_transf"/>
</dbReference>
<dbReference type="PANTHER" id="PTHR43404">
    <property type="entry name" value="LIPOPOLYSACCHARIDE CHOLINEPHOSPHOTRANSFERASE LICD"/>
    <property type="match status" value="1"/>
</dbReference>
<organism evidence="2 3">
    <name type="scientific">Bacteroides fragilis CL07T12C05</name>
    <dbReference type="NCBI Taxonomy" id="997883"/>
    <lineage>
        <taxon>Bacteria</taxon>
        <taxon>Pseudomonadati</taxon>
        <taxon>Bacteroidota</taxon>
        <taxon>Bacteroidia</taxon>
        <taxon>Bacteroidales</taxon>
        <taxon>Bacteroidaceae</taxon>
        <taxon>Bacteroides</taxon>
    </lineage>
</organism>
<sequence length="270" mass="32407">MIKVIKELTFEELHHHLLEIAKAFDAVCRKNNIPYYMLGGTMLGAIRHKGFIPWDDDMDFGVPRKYFDTLIEIFERDLPSKYKCRTIYNSRNITLPFYKIEDTTTKCQNNQYYGKIQDFFGLNIDIFPLDSCDPHNHDVKNLLWLVDKYARIYTRAANDSKKKEFIKRIIRFFIPFSKKTIYNYIERKAHALSPGNYLGNLYGRWKEKEIIPTEWYGNNSYYSFEDSYFQGFVEYDKYLTRLYESYMELPPEEKRTTHSGKVVKIERQEK</sequence>
<reference evidence="2 3" key="1">
    <citation type="submission" date="2012-02" db="EMBL/GenBank/DDBJ databases">
        <title>The Genome Sequence of Bacteroides fragilis CL07T12C05.</title>
        <authorList>
            <consortium name="The Broad Institute Genome Sequencing Platform"/>
            <person name="Earl A."/>
            <person name="Ward D."/>
            <person name="Feldgarden M."/>
            <person name="Gevers D."/>
            <person name="Zitomersky N.L."/>
            <person name="Coyne M.J."/>
            <person name="Comstock L.E."/>
            <person name="Young S.K."/>
            <person name="Zeng Q."/>
            <person name="Gargeya S."/>
            <person name="Fitzgerald M."/>
            <person name="Haas B."/>
            <person name="Abouelleil A."/>
            <person name="Alvarado L."/>
            <person name="Arachchi H.M."/>
            <person name="Berlin A."/>
            <person name="Chapman S.B."/>
            <person name="Gearin G."/>
            <person name="Goldberg J."/>
            <person name="Griggs A."/>
            <person name="Gujja S."/>
            <person name="Hansen M."/>
            <person name="Heiman D."/>
            <person name="Howarth C."/>
            <person name="Larimer J."/>
            <person name="Lui A."/>
            <person name="MacDonald P.J.P."/>
            <person name="McCowen C."/>
            <person name="Montmayeur A."/>
            <person name="Murphy C."/>
            <person name="Neiman D."/>
            <person name="Pearson M."/>
            <person name="Priest M."/>
            <person name="Roberts A."/>
            <person name="Saif S."/>
            <person name="Shea T."/>
            <person name="Sisk P."/>
            <person name="Stolte C."/>
            <person name="Sykes S."/>
            <person name="Wortman J."/>
            <person name="Nusbaum C."/>
            <person name="Birren B."/>
        </authorList>
    </citation>
    <scope>NUCLEOTIDE SEQUENCE [LARGE SCALE GENOMIC DNA]</scope>
    <source>
        <strain evidence="2 3">CL07T12C05</strain>
    </source>
</reference>
<evidence type="ECO:0000313" key="3">
    <source>
        <dbReference type="Proteomes" id="UP000003879"/>
    </source>
</evidence>
<accession>A0A0E2ARP8</accession>
<dbReference type="EMBL" id="AGXN01000009">
    <property type="protein sequence ID" value="EIY97729.1"/>
    <property type="molecule type" value="Genomic_DNA"/>
</dbReference>
<dbReference type="HOGENOM" id="CLU_075543_1_0_10"/>
<dbReference type="AlphaFoldDB" id="A0A0E2ARP8"/>
<dbReference type="GO" id="GO:0009100">
    <property type="term" value="P:glycoprotein metabolic process"/>
    <property type="evidence" value="ECO:0007669"/>
    <property type="project" value="UniProtKB-ARBA"/>
</dbReference>
<dbReference type="PANTHER" id="PTHR43404:SF2">
    <property type="entry name" value="LIPOPOLYSACCHARIDE CHOLINEPHOSPHOTRANSFERASE LICD"/>
    <property type="match status" value="1"/>
</dbReference>
<dbReference type="Pfam" id="PF04991">
    <property type="entry name" value="LicD"/>
    <property type="match status" value="1"/>
</dbReference>
<evidence type="ECO:0000259" key="1">
    <source>
        <dbReference type="Pfam" id="PF04991"/>
    </source>
</evidence>
<comment type="caution">
    <text evidence="2">The sequence shown here is derived from an EMBL/GenBank/DDBJ whole genome shotgun (WGS) entry which is preliminary data.</text>
</comment>
<dbReference type="PATRIC" id="fig|997883.3.peg.1632"/>
<proteinExistence type="predicted"/>
<dbReference type="InterPro" id="IPR052942">
    <property type="entry name" value="LPS_cholinephosphotransferase"/>
</dbReference>
<dbReference type="RefSeq" id="WP_005795218.1">
    <property type="nucleotide sequence ID" value="NZ_JH724215.1"/>
</dbReference>
<gene>
    <name evidence="2" type="ORF">HMPREF1056_01551</name>
</gene>
<evidence type="ECO:0000313" key="2">
    <source>
        <dbReference type="EMBL" id="EIY97729.1"/>
    </source>
</evidence>
<feature type="domain" description="LicD/FKTN/FKRP nucleotidyltransferase" evidence="1">
    <location>
        <begin position="28"/>
        <end position="243"/>
    </location>
</feature>